<feature type="compositionally biased region" description="Low complexity" evidence="1">
    <location>
        <begin position="36"/>
        <end position="55"/>
    </location>
</feature>
<evidence type="ECO:0000313" key="2">
    <source>
        <dbReference type="EMBL" id="GBP98197.1"/>
    </source>
</evidence>
<organism evidence="2 3">
    <name type="scientific">Eumeta variegata</name>
    <name type="common">Bagworm moth</name>
    <name type="synonym">Eumeta japonica</name>
    <dbReference type="NCBI Taxonomy" id="151549"/>
    <lineage>
        <taxon>Eukaryota</taxon>
        <taxon>Metazoa</taxon>
        <taxon>Ecdysozoa</taxon>
        <taxon>Arthropoda</taxon>
        <taxon>Hexapoda</taxon>
        <taxon>Insecta</taxon>
        <taxon>Pterygota</taxon>
        <taxon>Neoptera</taxon>
        <taxon>Endopterygota</taxon>
        <taxon>Lepidoptera</taxon>
        <taxon>Glossata</taxon>
        <taxon>Ditrysia</taxon>
        <taxon>Tineoidea</taxon>
        <taxon>Psychidae</taxon>
        <taxon>Oiketicinae</taxon>
        <taxon>Eumeta</taxon>
    </lineage>
</organism>
<reference evidence="2 3" key="1">
    <citation type="journal article" date="2019" name="Commun. Biol.">
        <title>The bagworm genome reveals a unique fibroin gene that provides high tensile strength.</title>
        <authorList>
            <person name="Kono N."/>
            <person name="Nakamura H."/>
            <person name="Ohtoshi R."/>
            <person name="Tomita M."/>
            <person name="Numata K."/>
            <person name="Arakawa K."/>
        </authorList>
    </citation>
    <scope>NUCLEOTIDE SEQUENCE [LARGE SCALE GENOMIC DNA]</scope>
</reference>
<protein>
    <submittedName>
        <fullName evidence="2">Uncharacterized protein</fullName>
    </submittedName>
</protein>
<comment type="caution">
    <text evidence="2">The sequence shown here is derived from an EMBL/GenBank/DDBJ whole genome shotgun (WGS) entry which is preliminary data.</text>
</comment>
<evidence type="ECO:0000256" key="1">
    <source>
        <dbReference type="SAM" id="MobiDB-lite"/>
    </source>
</evidence>
<keyword evidence="3" id="KW-1185">Reference proteome</keyword>
<sequence length="86" mass="9196">MFACANAGVHRSTPNKIHLPAHRLLPRSARDGDDGGAPPARRGQGGEEPQGQPEGKALTANLVSMSPCFSFFLSCRRSQPFSIHAK</sequence>
<gene>
    <name evidence="2" type="ORF">EVAR_70876_1</name>
</gene>
<name>A0A4C2AHS1_EUMVA</name>
<dbReference type="AlphaFoldDB" id="A0A4C2AHS1"/>
<proteinExistence type="predicted"/>
<feature type="region of interest" description="Disordered" evidence="1">
    <location>
        <begin position="1"/>
        <end position="56"/>
    </location>
</feature>
<evidence type="ECO:0000313" key="3">
    <source>
        <dbReference type="Proteomes" id="UP000299102"/>
    </source>
</evidence>
<accession>A0A4C2AHS1</accession>
<dbReference type="EMBL" id="BGZK01003087">
    <property type="protein sequence ID" value="GBP98197.1"/>
    <property type="molecule type" value="Genomic_DNA"/>
</dbReference>
<dbReference type="Proteomes" id="UP000299102">
    <property type="component" value="Unassembled WGS sequence"/>
</dbReference>